<evidence type="ECO:0000313" key="7">
    <source>
        <dbReference type="Proteomes" id="UP000228775"/>
    </source>
</evidence>
<sequence length="310" mass="36612">MPDICLWNRCNNHCVMCTNPVGFQSEENAKNYSYKKFIERIKRSGLYLKTTKDNINLTGGEPTTHPYFLELLKWLRKNFPENRIVLATNGRRFSYPWFAKRVLEIENLVIEIAILGPNEKLHDAITRTKGSFEQTIQGISNILQYRKLKSKFQELELRIILVKQNYKIIGEILSLIYNKFPLADRVVIIFPEPEGVCKVNFQTVGLTYKQVKKEIVQVTKKWKDKFNDLRFYHFPLCTLPSTLWKYTWITQRPEEVSYLSICDRCLYRKYCCGIHGNYLKIVGKKEFKPIKESFNFRIGNNPYHPIIGVY</sequence>
<dbReference type="EMBL" id="PEVY01000049">
    <property type="protein sequence ID" value="PIU75152.1"/>
    <property type="molecule type" value="Genomic_DNA"/>
</dbReference>
<dbReference type="InterPro" id="IPR013785">
    <property type="entry name" value="Aldolase_TIM"/>
</dbReference>
<evidence type="ECO:0000256" key="1">
    <source>
        <dbReference type="ARBA" id="ARBA00022691"/>
    </source>
</evidence>
<proteinExistence type="predicted"/>
<keyword evidence="3" id="KW-0408">Iron</keyword>
<dbReference type="SFLD" id="SFLDG01067">
    <property type="entry name" value="SPASM/twitch_domain_containing"/>
    <property type="match status" value="1"/>
</dbReference>
<dbReference type="Gene3D" id="3.20.20.70">
    <property type="entry name" value="Aldolase class I"/>
    <property type="match status" value="1"/>
</dbReference>
<dbReference type="InterPro" id="IPR007197">
    <property type="entry name" value="rSAM"/>
</dbReference>
<dbReference type="AlphaFoldDB" id="A0A2M7AX10"/>
<accession>A0A2M7AX10</accession>
<dbReference type="PANTHER" id="PTHR11228">
    <property type="entry name" value="RADICAL SAM DOMAIN PROTEIN"/>
    <property type="match status" value="1"/>
</dbReference>
<dbReference type="GO" id="GO:0006783">
    <property type="term" value="P:heme biosynthetic process"/>
    <property type="evidence" value="ECO:0007669"/>
    <property type="project" value="TreeGrafter"/>
</dbReference>
<dbReference type="SUPFAM" id="SSF102114">
    <property type="entry name" value="Radical SAM enzymes"/>
    <property type="match status" value="1"/>
</dbReference>
<organism evidence="6 7">
    <name type="scientific">Candidatus Portnoybacteria bacterium CG06_land_8_20_14_3_00_39_12</name>
    <dbReference type="NCBI Taxonomy" id="1974809"/>
    <lineage>
        <taxon>Bacteria</taxon>
        <taxon>Candidatus Portnoyibacteriota</taxon>
    </lineage>
</organism>
<keyword evidence="1" id="KW-0949">S-adenosyl-L-methionine</keyword>
<dbReference type="GO" id="GO:0051536">
    <property type="term" value="F:iron-sulfur cluster binding"/>
    <property type="evidence" value="ECO:0007669"/>
    <property type="project" value="UniProtKB-KW"/>
</dbReference>
<dbReference type="GO" id="GO:0046872">
    <property type="term" value="F:metal ion binding"/>
    <property type="evidence" value="ECO:0007669"/>
    <property type="project" value="UniProtKB-KW"/>
</dbReference>
<dbReference type="SFLD" id="SFLDS00029">
    <property type="entry name" value="Radical_SAM"/>
    <property type="match status" value="1"/>
</dbReference>
<keyword evidence="2" id="KW-0479">Metal-binding</keyword>
<evidence type="ECO:0000313" key="6">
    <source>
        <dbReference type="EMBL" id="PIU75152.1"/>
    </source>
</evidence>
<dbReference type="CDD" id="cd01335">
    <property type="entry name" value="Radical_SAM"/>
    <property type="match status" value="1"/>
</dbReference>
<comment type="caution">
    <text evidence="6">The sequence shown here is derived from an EMBL/GenBank/DDBJ whole genome shotgun (WGS) entry which is preliminary data.</text>
</comment>
<dbReference type="PANTHER" id="PTHR11228:SF7">
    <property type="entry name" value="PQQA PEPTIDE CYCLASE"/>
    <property type="match status" value="1"/>
</dbReference>
<evidence type="ECO:0000259" key="5">
    <source>
        <dbReference type="Pfam" id="PF04055"/>
    </source>
</evidence>
<dbReference type="GO" id="GO:0003824">
    <property type="term" value="F:catalytic activity"/>
    <property type="evidence" value="ECO:0007669"/>
    <property type="project" value="InterPro"/>
</dbReference>
<dbReference type="Proteomes" id="UP000228775">
    <property type="component" value="Unassembled WGS sequence"/>
</dbReference>
<evidence type="ECO:0000256" key="3">
    <source>
        <dbReference type="ARBA" id="ARBA00023004"/>
    </source>
</evidence>
<dbReference type="InterPro" id="IPR058240">
    <property type="entry name" value="rSAM_sf"/>
</dbReference>
<dbReference type="Pfam" id="PF04055">
    <property type="entry name" value="Radical_SAM"/>
    <property type="match status" value="1"/>
</dbReference>
<evidence type="ECO:0000256" key="4">
    <source>
        <dbReference type="ARBA" id="ARBA00023014"/>
    </source>
</evidence>
<evidence type="ECO:0000256" key="2">
    <source>
        <dbReference type="ARBA" id="ARBA00022723"/>
    </source>
</evidence>
<reference evidence="7" key="1">
    <citation type="submission" date="2017-09" db="EMBL/GenBank/DDBJ databases">
        <title>Depth-based differentiation of microbial function through sediment-hosted aquifers and enrichment of novel symbionts in the deep terrestrial subsurface.</title>
        <authorList>
            <person name="Probst A.J."/>
            <person name="Ladd B."/>
            <person name="Jarett J.K."/>
            <person name="Geller-Mcgrath D.E."/>
            <person name="Sieber C.M.K."/>
            <person name="Emerson J.B."/>
            <person name="Anantharaman K."/>
            <person name="Thomas B.C."/>
            <person name="Malmstrom R."/>
            <person name="Stieglmeier M."/>
            <person name="Klingl A."/>
            <person name="Woyke T."/>
            <person name="Ryan C.M."/>
            <person name="Banfield J.F."/>
        </authorList>
    </citation>
    <scope>NUCLEOTIDE SEQUENCE [LARGE SCALE GENOMIC DNA]</scope>
</reference>
<protein>
    <recommendedName>
        <fullName evidence="5">Radical SAM core domain-containing protein</fullName>
    </recommendedName>
</protein>
<feature type="domain" description="Radical SAM core" evidence="5">
    <location>
        <begin position="6"/>
        <end position="145"/>
    </location>
</feature>
<gene>
    <name evidence="6" type="ORF">COS76_02290</name>
</gene>
<dbReference type="InterPro" id="IPR050377">
    <property type="entry name" value="Radical_SAM_PqqE_MftC-like"/>
</dbReference>
<keyword evidence="4" id="KW-0411">Iron-sulfur</keyword>
<name>A0A2M7AX10_9BACT</name>